<proteinExistence type="predicted"/>
<feature type="modified residue" description="4-aspartylphosphate" evidence="1">
    <location>
        <position position="55"/>
    </location>
</feature>
<evidence type="ECO:0000313" key="3">
    <source>
        <dbReference type="EMBL" id="TXE20060.1"/>
    </source>
</evidence>
<dbReference type="PROSITE" id="PS50110">
    <property type="entry name" value="RESPONSE_REGULATORY"/>
    <property type="match status" value="1"/>
</dbReference>
<feature type="domain" description="Response regulatory" evidence="2">
    <location>
        <begin position="2"/>
        <end position="122"/>
    </location>
</feature>
<gene>
    <name evidence="3" type="ORF">ES692_02040</name>
</gene>
<keyword evidence="4" id="KW-1185">Reference proteome</keyword>
<dbReference type="STRING" id="1123037.GCA_000425305_00432"/>
<keyword evidence="1" id="KW-0597">Phosphoprotein</keyword>
<reference evidence="3 4" key="1">
    <citation type="submission" date="2019-08" db="EMBL/GenBank/DDBJ databases">
        <title>Genome of Psychroserpens burtonensis ACAM 167.</title>
        <authorList>
            <person name="Bowman J.P."/>
        </authorList>
    </citation>
    <scope>NUCLEOTIDE SEQUENCE [LARGE SCALE GENOMIC DNA]</scope>
    <source>
        <strain evidence="3 4">ACAM 167</strain>
    </source>
</reference>
<dbReference type="PANTHER" id="PTHR44520">
    <property type="entry name" value="RESPONSE REGULATOR RCP1-RELATED"/>
    <property type="match status" value="1"/>
</dbReference>
<dbReference type="Pfam" id="PF00072">
    <property type="entry name" value="Response_reg"/>
    <property type="match status" value="1"/>
</dbReference>
<dbReference type="GO" id="GO:0000160">
    <property type="term" value="P:phosphorelay signal transduction system"/>
    <property type="evidence" value="ECO:0007669"/>
    <property type="project" value="InterPro"/>
</dbReference>
<organism evidence="3 4">
    <name type="scientific">Psychroserpens burtonensis</name>
    <dbReference type="NCBI Taxonomy" id="49278"/>
    <lineage>
        <taxon>Bacteria</taxon>
        <taxon>Pseudomonadati</taxon>
        <taxon>Bacteroidota</taxon>
        <taxon>Flavobacteriia</taxon>
        <taxon>Flavobacteriales</taxon>
        <taxon>Flavobacteriaceae</taxon>
        <taxon>Psychroserpens</taxon>
    </lineage>
</organism>
<dbReference type="OrthoDB" id="7631574at2"/>
<dbReference type="InterPro" id="IPR052893">
    <property type="entry name" value="TCS_response_regulator"/>
</dbReference>
<dbReference type="InterPro" id="IPR011006">
    <property type="entry name" value="CheY-like_superfamily"/>
</dbReference>
<evidence type="ECO:0000259" key="2">
    <source>
        <dbReference type="PROSITE" id="PS50110"/>
    </source>
</evidence>
<protein>
    <submittedName>
        <fullName evidence="3">Response regulator</fullName>
    </submittedName>
</protein>
<dbReference type="InterPro" id="IPR001789">
    <property type="entry name" value="Sig_transdc_resp-reg_receiver"/>
</dbReference>
<dbReference type="Proteomes" id="UP000321938">
    <property type="component" value="Unassembled WGS sequence"/>
</dbReference>
<dbReference type="RefSeq" id="WP_028873352.1">
    <property type="nucleotide sequence ID" value="NZ_VOSB01000002.1"/>
</dbReference>
<dbReference type="SUPFAM" id="SSF52172">
    <property type="entry name" value="CheY-like"/>
    <property type="match status" value="1"/>
</dbReference>
<accession>A0A5C7BCN2</accession>
<name>A0A5C7BCN2_9FLAO</name>
<dbReference type="Gene3D" id="3.40.50.2300">
    <property type="match status" value="1"/>
</dbReference>
<dbReference type="EMBL" id="VOSB01000002">
    <property type="protein sequence ID" value="TXE20060.1"/>
    <property type="molecule type" value="Genomic_DNA"/>
</dbReference>
<dbReference type="SMART" id="SM00448">
    <property type="entry name" value="REC"/>
    <property type="match status" value="1"/>
</dbReference>
<evidence type="ECO:0000313" key="4">
    <source>
        <dbReference type="Proteomes" id="UP000321938"/>
    </source>
</evidence>
<dbReference type="AlphaFoldDB" id="A0A5C7BCN2"/>
<sequence>MKVLIVEDNKIAVIGLKKIISKHSDLEIEVAVNGKIGLDLLTNTKSNLPNFILLDLNMPIMNGIELLSIIKNDDKLKCIPVIILTTSNNIDDYEKCERLGVSGYFIKEVDFEKYNNNILLILDYWKASFGRHHFND</sequence>
<comment type="caution">
    <text evidence="3">The sequence shown here is derived from an EMBL/GenBank/DDBJ whole genome shotgun (WGS) entry which is preliminary data.</text>
</comment>
<evidence type="ECO:0000256" key="1">
    <source>
        <dbReference type="PROSITE-ProRule" id="PRU00169"/>
    </source>
</evidence>